<dbReference type="EMBL" id="PCWQ01000007">
    <property type="protein sequence ID" value="PIR07052.1"/>
    <property type="molecule type" value="Genomic_DNA"/>
</dbReference>
<protein>
    <submittedName>
        <fullName evidence="2">Uncharacterized protein</fullName>
    </submittedName>
</protein>
<feature type="transmembrane region" description="Helical" evidence="1">
    <location>
        <begin position="39"/>
        <end position="60"/>
    </location>
</feature>
<evidence type="ECO:0000313" key="2">
    <source>
        <dbReference type="EMBL" id="PIR07052.1"/>
    </source>
</evidence>
<keyword evidence="1" id="KW-0472">Membrane</keyword>
<dbReference type="AlphaFoldDB" id="A0A2H0NDT4"/>
<keyword evidence="1" id="KW-1133">Transmembrane helix</keyword>
<evidence type="ECO:0000313" key="3">
    <source>
        <dbReference type="Proteomes" id="UP000230564"/>
    </source>
</evidence>
<organism evidence="2 3">
    <name type="scientific">Candidatus Komeilibacteria bacterium CG11_big_fil_rev_8_21_14_0_20_36_20</name>
    <dbReference type="NCBI Taxonomy" id="1974477"/>
    <lineage>
        <taxon>Bacteria</taxon>
        <taxon>Candidatus Komeiliibacteriota</taxon>
    </lineage>
</organism>
<comment type="caution">
    <text evidence="2">The sequence shown here is derived from an EMBL/GenBank/DDBJ whole genome shotgun (WGS) entry which is preliminary data.</text>
</comment>
<accession>A0A2H0NDT4</accession>
<dbReference type="Proteomes" id="UP000230564">
    <property type="component" value="Unassembled WGS sequence"/>
</dbReference>
<reference evidence="2 3" key="1">
    <citation type="submission" date="2017-09" db="EMBL/GenBank/DDBJ databases">
        <title>Depth-based differentiation of microbial function through sediment-hosted aquifers and enrichment of novel symbionts in the deep terrestrial subsurface.</title>
        <authorList>
            <person name="Probst A.J."/>
            <person name="Ladd B."/>
            <person name="Jarett J.K."/>
            <person name="Geller-Mcgrath D.E."/>
            <person name="Sieber C.M."/>
            <person name="Emerson J.B."/>
            <person name="Anantharaman K."/>
            <person name="Thomas B.C."/>
            <person name="Malmstrom R."/>
            <person name="Stieglmeier M."/>
            <person name="Klingl A."/>
            <person name="Woyke T."/>
            <person name="Ryan C.M."/>
            <person name="Banfield J.F."/>
        </authorList>
    </citation>
    <scope>NUCLEOTIDE SEQUENCE [LARGE SCALE GENOMIC DNA]</scope>
    <source>
        <strain evidence="2">CG11_big_fil_rev_8_21_14_0_20_36_20</strain>
    </source>
</reference>
<keyword evidence="1" id="KW-0812">Transmembrane</keyword>
<sequence>MLDEELKQLVLKNQKILESLEEKVSKIQRKMLWSTIGNILKIVLIAGPIIVGIIYLLPFVREYFDNLGPLLNLFKFSSDSFGSDLLNEPSRAVDTLNSDELRALIQQYCNN</sequence>
<name>A0A2H0NDT4_9BACT</name>
<evidence type="ECO:0000256" key="1">
    <source>
        <dbReference type="SAM" id="Phobius"/>
    </source>
</evidence>
<proteinExistence type="predicted"/>
<gene>
    <name evidence="2" type="ORF">COV55_01330</name>
</gene>